<keyword evidence="4" id="KW-0255">Endonuclease</keyword>
<feature type="domain" description="Reverse transcriptase RNase H-like" evidence="7">
    <location>
        <begin position="19"/>
        <end position="94"/>
    </location>
</feature>
<evidence type="ECO:0000256" key="2">
    <source>
        <dbReference type="ARBA" id="ARBA00022695"/>
    </source>
</evidence>
<evidence type="ECO:0000256" key="6">
    <source>
        <dbReference type="ARBA" id="ARBA00022918"/>
    </source>
</evidence>
<dbReference type="Pfam" id="PF17917">
    <property type="entry name" value="RT_RNaseH"/>
    <property type="match status" value="1"/>
</dbReference>
<dbReference type="PANTHER" id="PTHR37984:SF5">
    <property type="entry name" value="PROTEIN NYNRIN-LIKE"/>
    <property type="match status" value="1"/>
</dbReference>
<keyword evidence="1" id="KW-0808">Transferase</keyword>
<evidence type="ECO:0000313" key="9">
    <source>
        <dbReference type="Proteomes" id="UP000735302"/>
    </source>
</evidence>
<dbReference type="InterPro" id="IPR043502">
    <property type="entry name" value="DNA/RNA_pol_sf"/>
</dbReference>
<evidence type="ECO:0000256" key="3">
    <source>
        <dbReference type="ARBA" id="ARBA00022722"/>
    </source>
</evidence>
<dbReference type="SUPFAM" id="SSF56672">
    <property type="entry name" value="DNA/RNA polymerases"/>
    <property type="match status" value="1"/>
</dbReference>
<dbReference type="PANTHER" id="PTHR37984">
    <property type="entry name" value="PROTEIN CBG26694"/>
    <property type="match status" value="1"/>
</dbReference>
<keyword evidence="3" id="KW-0540">Nuclease</keyword>
<comment type="caution">
    <text evidence="8">The sequence shown here is derived from an EMBL/GenBank/DDBJ whole genome shotgun (WGS) entry which is preliminary data.</text>
</comment>
<evidence type="ECO:0000313" key="8">
    <source>
        <dbReference type="EMBL" id="GFO29561.1"/>
    </source>
</evidence>
<sequence>MGLEQQFYRMVQQFYRMVSIWFMAYKLTETQNRYAIIEKDTFAMVFAMERFHQYVYGRKVKIETDHKPLKIMQHKNFIKCPARIQRFQLKLQRYDYEIKYKKGTGQVLPDALSRVVDQTKPLA</sequence>
<keyword evidence="2" id="KW-0548">Nucleotidyltransferase</keyword>
<reference evidence="8 9" key="1">
    <citation type="journal article" date="2021" name="Elife">
        <title>Chloroplast acquisition without the gene transfer in kleptoplastic sea slugs, Plakobranchus ocellatus.</title>
        <authorList>
            <person name="Maeda T."/>
            <person name="Takahashi S."/>
            <person name="Yoshida T."/>
            <person name="Shimamura S."/>
            <person name="Takaki Y."/>
            <person name="Nagai Y."/>
            <person name="Toyoda A."/>
            <person name="Suzuki Y."/>
            <person name="Arimoto A."/>
            <person name="Ishii H."/>
            <person name="Satoh N."/>
            <person name="Nishiyama T."/>
            <person name="Hasebe M."/>
            <person name="Maruyama T."/>
            <person name="Minagawa J."/>
            <person name="Obokata J."/>
            <person name="Shigenobu S."/>
        </authorList>
    </citation>
    <scope>NUCLEOTIDE SEQUENCE [LARGE SCALE GENOMIC DNA]</scope>
</reference>
<evidence type="ECO:0000259" key="7">
    <source>
        <dbReference type="Pfam" id="PF17917"/>
    </source>
</evidence>
<keyword evidence="6" id="KW-0695">RNA-directed DNA polymerase</keyword>
<dbReference type="AlphaFoldDB" id="A0AAV4C2H6"/>
<dbReference type="InterPro" id="IPR050951">
    <property type="entry name" value="Retrovirus_Pol_polyprotein"/>
</dbReference>
<evidence type="ECO:0000256" key="5">
    <source>
        <dbReference type="ARBA" id="ARBA00022801"/>
    </source>
</evidence>
<dbReference type="GO" id="GO:0003964">
    <property type="term" value="F:RNA-directed DNA polymerase activity"/>
    <property type="evidence" value="ECO:0007669"/>
    <property type="project" value="UniProtKB-KW"/>
</dbReference>
<evidence type="ECO:0000256" key="4">
    <source>
        <dbReference type="ARBA" id="ARBA00022759"/>
    </source>
</evidence>
<keyword evidence="5" id="KW-0378">Hydrolase</keyword>
<evidence type="ECO:0000256" key="1">
    <source>
        <dbReference type="ARBA" id="ARBA00022679"/>
    </source>
</evidence>
<dbReference type="CDD" id="cd09274">
    <property type="entry name" value="RNase_HI_RT_Ty3"/>
    <property type="match status" value="1"/>
</dbReference>
<gene>
    <name evidence="8" type="ORF">PoB_005606600</name>
</gene>
<keyword evidence="9" id="KW-1185">Reference proteome</keyword>
<accession>A0AAV4C2H6</accession>
<dbReference type="EMBL" id="BLXT01006168">
    <property type="protein sequence ID" value="GFO29561.1"/>
    <property type="molecule type" value="Genomic_DNA"/>
</dbReference>
<dbReference type="InterPro" id="IPR041373">
    <property type="entry name" value="RT_RNaseH"/>
</dbReference>
<organism evidence="8 9">
    <name type="scientific">Plakobranchus ocellatus</name>
    <dbReference type="NCBI Taxonomy" id="259542"/>
    <lineage>
        <taxon>Eukaryota</taxon>
        <taxon>Metazoa</taxon>
        <taxon>Spiralia</taxon>
        <taxon>Lophotrochozoa</taxon>
        <taxon>Mollusca</taxon>
        <taxon>Gastropoda</taxon>
        <taxon>Heterobranchia</taxon>
        <taxon>Euthyneura</taxon>
        <taxon>Panpulmonata</taxon>
        <taxon>Sacoglossa</taxon>
        <taxon>Placobranchoidea</taxon>
        <taxon>Plakobranchidae</taxon>
        <taxon>Plakobranchus</taxon>
    </lineage>
</organism>
<dbReference type="Proteomes" id="UP000735302">
    <property type="component" value="Unassembled WGS sequence"/>
</dbReference>
<name>A0AAV4C2H6_9GAST</name>
<protein>
    <submittedName>
        <fullName evidence="8">Retrovirus-related pol polyprotein from</fullName>
    </submittedName>
</protein>
<proteinExistence type="predicted"/>
<dbReference type="GO" id="GO:0016787">
    <property type="term" value="F:hydrolase activity"/>
    <property type="evidence" value="ECO:0007669"/>
    <property type="project" value="UniProtKB-KW"/>
</dbReference>
<dbReference type="GO" id="GO:0004519">
    <property type="term" value="F:endonuclease activity"/>
    <property type="evidence" value="ECO:0007669"/>
    <property type="project" value="UniProtKB-KW"/>
</dbReference>